<feature type="domain" description="CUE" evidence="3">
    <location>
        <begin position="59"/>
        <end position="102"/>
    </location>
</feature>
<dbReference type="SUPFAM" id="SSF46934">
    <property type="entry name" value="UBA-like"/>
    <property type="match status" value="1"/>
</dbReference>
<organism evidence="4 5">
    <name type="scientific">Salix dunnii</name>
    <dbReference type="NCBI Taxonomy" id="1413687"/>
    <lineage>
        <taxon>Eukaryota</taxon>
        <taxon>Viridiplantae</taxon>
        <taxon>Streptophyta</taxon>
        <taxon>Embryophyta</taxon>
        <taxon>Tracheophyta</taxon>
        <taxon>Spermatophyta</taxon>
        <taxon>Magnoliopsida</taxon>
        <taxon>eudicotyledons</taxon>
        <taxon>Gunneridae</taxon>
        <taxon>Pentapetalae</taxon>
        <taxon>rosids</taxon>
        <taxon>fabids</taxon>
        <taxon>Malpighiales</taxon>
        <taxon>Salicaceae</taxon>
        <taxon>Saliceae</taxon>
        <taxon>Salix</taxon>
    </lineage>
</organism>
<keyword evidence="1" id="KW-0175">Coiled coil</keyword>
<evidence type="ECO:0000256" key="1">
    <source>
        <dbReference type="SAM" id="Coils"/>
    </source>
</evidence>
<dbReference type="EMBL" id="JADGMS010000018">
    <property type="protein sequence ID" value="KAF9662872.1"/>
    <property type="molecule type" value="Genomic_DNA"/>
</dbReference>
<feature type="coiled-coil region" evidence="1">
    <location>
        <begin position="214"/>
        <end position="279"/>
    </location>
</feature>
<evidence type="ECO:0000313" key="4">
    <source>
        <dbReference type="EMBL" id="KAF9662872.1"/>
    </source>
</evidence>
<evidence type="ECO:0000313" key="5">
    <source>
        <dbReference type="Proteomes" id="UP000657918"/>
    </source>
</evidence>
<dbReference type="OrthoDB" id="440455at2759"/>
<dbReference type="Gene3D" id="1.10.8.10">
    <property type="entry name" value="DNA helicase RuvA subunit, C-terminal domain"/>
    <property type="match status" value="1"/>
</dbReference>
<accession>A0A835MDX4</accession>
<name>A0A835MDX4_9ROSI</name>
<feature type="region of interest" description="Disordered" evidence="2">
    <location>
        <begin position="22"/>
        <end position="43"/>
    </location>
</feature>
<proteinExistence type="predicted"/>
<dbReference type="PANTHER" id="PTHR31245">
    <property type="entry name" value="UBIQUITIN SYSTEM COMPONENT CUE PROTEIN"/>
    <property type="match status" value="1"/>
</dbReference>
<dbReference type="PROSITE" id="PS51140">
    <property type="entry name" value="CUE"/>
    <property type="match status" value="1"/>
</dbReference>
<protein>
    <recommendedName>
        <fullName evidence="3">CUE domain-containing protein</fullName>
    </recommendedName>
</protein>
<keyword evidence="5" id="KW-1185">Reference proteome</keyword>
<dbReference type="InterPro" id="IPR003892">
    <property type="entry name" value="CUE"/>
</dbReference>
<dbReference type="CDD" id="cd14279">
    <property type="entry name" value="CUE"/>
    <property type="match status" value="1"/>
</dbReference>
<sequence length="330" mass="36274">MSAIVCGKRSFFEELTVTSPPGSKRIRCSSSSPVRFSPPRSNTPAFNPPSFNFGSSSSSSSTLIEHLVAIFPDMDKQLIEKVLEECGDDLDSAIRSLNDLRLGSTENFNAAADKSDVIDESNAPAQGLSPADSFSPIFYGSIIREGAATTEAEAPPTEGLSASAHLSLDGAEWVELFVREMMSASNIDDARARASRALEVLEKSICARAGAEAVKSFNQEHMILKEQVQALIQENTILKRAVSIQHERQKEYEERNQELQQLKQLVSQYQDQLRTLESNIHIAAFQFSDPFNAMPCQDLHKPVFEVDLSRSVLSPDVSELWAGIANIYSA</sequence>
<feature type="compositionally biased region" description="Low complexity" evidence="2">
    <location>
        <begin position="28"/>
        <end position="40"/>
    </location>
</feature>
<dbReference type="PANTHER" id="PTHR31245:SF1">
    <property type="entry name" value="UBIQUITIN SYSTEM COMPONENT CUE PROTEIN"/>
    <property type="match status" value="1"/>
</dbReference>
<dbReference type="AlphaFoldDB" id="A0A835MDX4"/>
<dbReference type="GO" id="GO:0043130">
    <property type="term" value="F:ubiquitin binding"/>
    <property type="evidence" value="ECO:0007669"/>
    <property type="project" value="InterPro"/>
</dbReference>
<evidence type="ECO:0000256" key="2">
    <source>
        <dbReference type="SAM" id="MobiDB-lite"/>
    </source>
</evidence>
<evidence type="ECO:0000259" key="3">
    <source>
        <dbReference type="PROSITE" id="PS51140"/>
    </source>
</evidence>
<dbReference type="InterPro" id="IPR009060">
    <property type="entry name" value="UBA-like_sf"/>
</dbReference>
<dbReference type="Proteomes" id="UP000657918">
    <property type="component" value="Unassembled WGS sequence"/>
</dbReference>
<comment type="caution">
    <text evidence="4">The sequence shown here is derived from an EMBL/GenBank/DDBJ whole genome shotgun (WGS) entry which is preliminary data.</text>
</comment>
<reference evidence="4 5" key="1">
    <citation type="submission" date="2020-10" db="EMBL/GenBank/DDBJ databases">
        <title>Plant Genome Project.</title>
        <authorList>
            <person name="Zhang R.-G."/>
        </authorList>
    </citation>
    <scope>NUCLEOTIDE SEQUENCE [LARGE SCALE GENOMIC DNA]</scope>
    <source>
        <strain evidence="4">FAFU-HL-1</strain>
        <tissue evidence="4">Leaf</tissue>
    </source>
</reference>
<dbReference type="Pfam" id="PF02845">
    <property type="entry name" value="CUE"/>
    <property type="match status" value="1"/>
</dbReference>
<gene>
    <name evidence="4" type="ORF">SADUNF_Sadunf18G0099600</name>
</gene>